<dbReference type="Proteomes" id="UP000251144">
    <property type="component" value="Unassembled WGS sequence"/>
</dbReference>
<dbReference type="EMBL" id="PRLB01000016">
    <property type="protein sequence ID" value="RAW51797.1"/>
    <property type="molecule type" value="Genomic_DNA"/>
</dbReference>
<feature type="domain" description="DUF3846" evidence="1">
    <location>
        <begin position="1"/>
        <end position="102"/>
    </location>
</feature>
<dbReference type="OrthoDB" id="9813511at2"/>
<evidence type="ECO:0000313" key="3">
    <source>
        <dbReference type="Proteomes" id="UP000251144"/>
    </source>
</evidence>
<sequence length="124" mass="13808">MKALKIEPGKAPERIDIGNELEALQDAVGGYIQVLYPDQHRPVGLICNEEGKCMGLKPNRTLYRGGKPYDVIVGTFLVVGVDEEDFTDLREEDATYFEKLFHSPEKFKYFAGRLVISKVVSGGA</sequence>
<evidence type="ECO:0000313" key="2">
    <source>
        <dbReference type="EMBL" id="RAW51797.1"/>
    </source>
</evidence>
<proteinExistence type="predicted"/>
<dbReference type="InterPro" id="IPR024559">
    <property type="entry name" value="DUF3846"/>
</dbReference>
<dbReference type="RefSeq" id="WP_158401668.1">
    <property type="nucleotide sequence ID" value="NZ_PRLB01000016.1"/>
</dbReference>
<dbReference type="Pfam" id="PF12957">
    <property type="entry name" value="DUF3846"/>
    <property type="match status" value="1"/>
</dbReference>
<dbReference type="AlphaFoldDB" id="A0A329TPN4"/>
<gene>
    <name evidence="2" type="ORF">C4N26_13045</name>
</gene>
<name>A0A329TPN4_9FIRM</name>
<comment type="caution">
    <text evidence="2">The sequence shown here is derived from an EMBL/GenBank/DDBJ whole genome shotgun (WGS) entry which is preliminary data.</text>
</comment>
<reference evidence="2 3" key="1">
    <citation type="submission" date="2018-02" db="EMBL/GenBank/DDBJ databases">
        <title>Complete genome sequencing of Faecalibacterium prausnitzii strains isolated from the human gut.</title>
        <authorList>
            <person name="Fitzgerald B.C."/>
            <person name="Shkoporov A.N."/>
            <person name="Ross P.R."/>
            <person name="Hill C."/>
        </authorList>
    </citation>
    <scope>NUCLEOTIDE SEQUENCE [LARGE SCALE GENOMIC DNA]</scope>
    <source>
        <strain evidence="2 3">APC942/32-1</strain>
    </source>
</reference>
<organism evidence="2 3">
    <name type="scientific">Faecalibacterium prausnitzii</name>
    <dbReference type="NCBI Taxonomy" id="853"/>
    <lineage>
        <taxon>Bacteria</taxon>
        <taxon>Bacillati</taxon>
        <taxon>Bacillota</taxon>
        <taxon>Clostridia</taxon>
        <taxon>Eubacteriales</taxon>
        <taxon>Oscillospiraceae</taxon>
        <taxon>Faecalibacterium</taxon>
    </lineage>
</organism>
<evidence type="ECO:0000259" key="1">
    <source>
        <dbReference type="Pfam" id="PF12957"/>
    </source>
</evidence>
<accession>A0A329TPN4</accession>
<protein>
    <recommendedName>
        <fullName evidence="1">DUF3846 domain-containing protein</fullName>
    </recommendedName>
</protein>